<dbReference type="InterPro" id="IPR044926">
    <property type="entry name" value="RGS_subdomain_2"/>
</dbReference>
<gene>
    <name evidence="2" type="ORF">BCR32DRAFT_271858</name>
</gene>
<organism evidence="2 3">
    <name type="scientific">Anaeromyces robustus</name>
    <dbReference type="NCBI Taxonomy" id="1754192"/>
    <lineage>
        <taxon>Eukaryota</taxon>
        <taxon>Fungi</taxon>
        <taxon>Fungi incertae sedis</taxon>
        <taxon>Chytridiomycota</taxon>
        <taxon>Chytridiomycota incertae sedis</taxon>
        <taxon>Neocallimastigomycetes</taxon>
        <taxon>Neocallimastigales</taxon>
        <taxon>Neocallimastigaceae</taxon>
        <taxon>Anaeromyces</taxon>
    </lineage>
</organism>
<dbReference type="OrthoDB" id="2125296at2759"/>
<comment type="caution">
    <text evidence="2">The sequence shown here is derived from an EMBL/GenBank/DDBJ whole genome shotgun (WGS) entry which is preliminary data.</text>
</comment>
<dbReference type="EMBL" id="MCFG01000351">
    <property type="protein sequence ID" value="ORX75545.1"/>
    <property type="molecule type" value="Genomic_DNA"/>
</dbReference>
<reference evidence="2 3" key="1">
    <citation type="submission" date="2016-08" db="EMBL/GenBank/DDBJ databases">
        <title>A Parts List for Fungal Cellulosomes Revealed by Comparative Genomics.</title>
        <authorList>
            <consortium name="DOE Joint Genome Institute"/>
            <person name="Haitjema C.H."/>
            <person name="Gilmore S.P."/>
            <person name="Henske J.K."/>
            <person name="Solomon K.V."/>
            <person name="De Groot R."/>
            <person name="Kuo A."/>
            <person name="Mondo S.J."/>
            <person name="Salamov A.A."/>
            <person name="Labutti K."/>
            <person name="Zhao Z."/>
            <person name="Chiniquy J."/>
            <person name="Barry K."/>
            <person name="Brewer H.M."/>
            <person name="Purvine S.O."/>
            <person name="Wright A.T."/>
            <person name="Boxma B."/>
            <person name="Van Alen T."/>
            <person name="Hackstein J.H."/>
            <person name="Baker S.E."/>
            <person name="Grigoriev I.V."/>
            <person name="O'Malley M.A."/>
        </authorList>
    </citation>
    <scope>NUCLEOTIDE SEQUENCE [LARGE SCALE GENOMIC DNA]</scope>
    <source>
        <strain evidence="2 3">S4</strain>
    </source>
</reference>
<evidence type="ECO:0000256" key="1">
    <source>
        <dbReference type="SAM" id="Phobius"/>
    </source>
</evidence>
<evidence type="ECO:0000313" key="2">
    <source>
        <dbReference type="EMBL" id="ORX75545.1"/>
    </source>
</evidence>
<dbReference type="SUPFAM" id="SSF48097">
    <property type="entry name" value="Regulator of G-protein signaling, RGS"/>
    <property type="match status" value="1"/>
</dbReference>
<evidence type="ECO:0008006" key="4">
    <source>
        <dbReference type="Google" id="ProtNLM"/>
    </source>
</evidence>
<keyword evidence="1" id="KW-1133">Transmembrane helix</keyword>
<feature type="transmembrane region" description="Helical" evidence="1">
    <location>
        <begin position="102"/>
        <end position="124"/>
    </location>
</feature>
<dbReference type="Proteomes" id="UP000193944">
    <property type="component" value="Unassembled WGS sequence"/>
</dbReference>
<protein>
    <recommendedName>
        <fullName evidence="4">RGS domain-containing protein</fullName>
    </recommendedName>
</protein>
<dbReference type="Gene3D" id="1.10.167.10">
    <property type="entry name" value="Regulator of G-protein Signalling 4, domain 2"/>
    <property type="match status" value="1"/>
</dbReference>
<feature type="transmembrane region" description="Helical" evidence="1">
    <location>
        <begin position="235"/>
        <end position="256"/>
    </location>
</feature>
<name>A0A1Y1WQ89_9FUNG</name>
<evidence type="ECO:0000313" key="3">
    <source>
        <dbReference type="Proteomes" id="UP000193944"/>
    </source>
</evidence>
<reference evidence="2 3" key="2">
    <citation type="submission" date="2016-08" db="EMBL/GenBank/DDBJ databases">
        <title>Pervasive Adenine N6-methylation of Active Genes in Fungi.</title>
        <authorList>
            <consortium name="DOE Joint Genome Institute"/>
            <person name="Mondo S.J."/>
            <person name="Dannebaum R.O."/>
            <person name="Kuo R.C."/>
            <person name="Labutti K."/>
            <person name="Haridas S."/>
            <person name="Kuo A."/>
            <person name="Salamov A."/>
            <person name="Ahrendt S.R."/>
            <person name="Lipzen A."/>
            <person name="Sullivan W."/>
            <person name="Andreopoulos W.B."/>
            <person name="Clum A."/>
            <person name="Lindquist E."/>
            <person name="Daum C."/>
            <person name="Ramamoorthy G.K."/>
            <person name="Gryganskyi A."/>
            <person name="Culley D."/>
            <person name="Magnuson J.K."/>
            <person name="James T.Y."/>
            <person name="O'Malley M.A."/>
            <person name="Stajich J.E."/>
            <person name="Spatafora J.W."/>
            <person name="Visel A."/>
            <person name="Grigoriev I.V."/>
        </authorList>
    </citation>
    <scope>NUCLEOTIDE SEQUENCE [LARGE SCALE GENOMIC DNA]</scope>
    <source>
        <strain evidence="2 3">S4</strain>
    </source>
</reference>
<keyword evidence="1" id="KW-0812">Transmembrane</keyword>
<sequence length="593" mass="69061">MSSKSIENIYNSKNTGYDDIVNFNNSVNTVFNNEENIDYYDASNTGYNNMHNINYANSLNYNNEINANILPSYINSNNSILQGNSTMNNNKLRLINNDKTTLYIFTGLNIFCVIYFFISLIWLYHYRKWYIVKQRNFILTFIGGIATFLYTFFNLITQVITIPCAYTYYSPTVFSFIMQLCFISRAIRLILLYKLNVFKVTELSKEKFIKKSKSGAITEPNIYYKSIYKMVDKRIVRNLFIILVTLDVSICVYFHYKSHSCSFSQFVNINDKIASNSKLNAYVNANHLDKSTVNTGFSLEFIQTMFLIPKITSIGFGIINFIIAGIFTFSKIRDDHKFGIKFDCFSNAVVLFTLQIIKQVITNEHIIKDKELLEKINYSTKNGTLIFVFTGFYIQTTSVVIPLIKCIRTERMNKLHEHEPTNSLQYFYKVLRSPNLIEELKTIAIQEFSVENVLFWENYCILRKYANKVIKRQNSNININNSNESNSNHYLLQDINSQSSSSQDDEYYNPNFPLNPELLPYYNSFYHTFIDINGAASVNLTSNTVKKIHHAFYTFPTIGIFDEAKDEIVETMFFSIFPTLLQQNRKQLGEIRI</sequence>
<proteinExistence type="predicted"/>
<feature type="transmembrane region" description="Helical" evidence="1">
    <location>
        <begin position="136"/>
        <end position="156"/>
    </location>
</feature>
<keyword evidence="3" id="KW-1185">Reference proteome</keyword>
<keyword evidence="1" id="KW-0472">Membrane</keyword>
<dbReference type="AlphaFoldDB" id="A0A1Y1WQ89"/>
<dbReference type="InterPro" id="IPR036305">
    <property type="entry name" value="RGS_sf"/>
</dbReference>
<feature type="transmembrane region" description="Helical" evidence="1">
    <location>
        <begin position="382"/>
        <end position="404"/>
    </location>
</feature>
<feature type="transmembrane region" description="Helical" evidence="1">
    <location>
        <begin position="168"/>
        <end position="191"/>
    </location>
</feature>
<feature type="transmembrane region" description="Helical" evidence="1">
    <location>
        <begin position="307"/>
        <end position="330"/>
    </location>
</feature>
<accession>A0A1Y1WQ89</accession>